<accession>A0A1B6D8N6</accession>
<reference evidence="3" key="1">
    <citation type="submission" date="2015-12" db="EMBL/GenBank/DDBJ databases">
        <title>De novo transcriptome assembly of four potential Pierce s Disease insect vectors from Arizona vineyards.</title>
        <authorList>
            <person name="Tassone E.E."/>
        </authorList>
    </citation>
    <scope>NUCLEOTIDE SEQUENCE</scope>
</reference>
<dbReference type="EMBL" id="GEDC01015251">
    <property type="protein sequence ID" value="JAS22047.1"/>
    <property type="molecule type" value="Transcribed_RNA"/>
</dbReference>
<organism evidence="3">
    <name type="scientific">Clastoptera arizonana</name>
    <name type="common">Arizona spittle bug</name>
    <dbReference type="NCBI Taxonomy" id="38151"/>
    <lineage>
        <taxon>Eukaryota</taxon>
        <taxon>Metazoa</taxon>
        <taxon>Ecdysozoa</taxon>
        <taxon>Arthropoda</taxon>
        <taxon>Hexapoda</taxon>
        <taxon>Insecta</taxon>
        <taxon>Pterygota</taxon>
        <taxon>Neoptera</taxon>
        <taxon>Paraneoptera</taxon>
        <taxon>Hemiptera</taxon>
        <taxon>Auchenorrhyncha</taxon>
        <taxon>Cercopoidea</taxon>
        <taxon>Clastopteridae</taxon>
        <taxon>Clastoptera</taxon>
    </lineage>
</organism>
<feature type="signal peptide" evidence="2">
    <location>
        <begin position="1"/>
        <end position="19"/>
    </location>
</feature>
<dbReference type="AlphaFoldDB" id="A0A1B6D8N6"/>
<evidence type="ECO:0000256" key="1">
    <source>
        <dbReference type="SAM" id="MobiDB-lite"/>
    </source>
</evidence>
<proteinExistence type="predicted"/>
<keyword evidence="2" id="KW-0732">Signal</keyword>
<name>A0A1B6D8N6_9HEMI</name>
<protein>
    <submittedName>
        <fullName evidence="3">Uncharacterized protein</fullName>
    </submittedName>
</protein>
<evidence type="ECO:0000256" key="2">
    <source>
        <dbReference type="SAM" id="SignalP"/>
    </source>
</evidence>
<evidence type="ECO:0000313" key="3">
    <source>
        <dbReference type="EMBL" id="JAS22047.1"/>
    </source>
</evidence>
<feature type="region of interest" description="Disordered" evidence="1">
    <location>
        <begin position="27"/>
        <end position="49"/>
    </location>
</feature>
<gene>
    <name evidence="3" type="ORF">g.46</name>
</gene>
<sequence length="207" mass="24404">MKVFILLIMFLLLLDCIESLDVGPRRRTRVRGSRRTRGTRTTRRRRNRKFNLGRRRVKRKFFESSSRSDESDSDVNVTLTYITATPYVAMKQSVLNMSAQVQQLANNVFTDLKMEKFKNVTELLENYKSDMISEKCRLRSIMYILNYAKCSKLTLSYRMLFDLKRIYTEIMNLITGKRKGTRLSVELFLAKMAYAAKSIQKHFICFS</sequence>
<feature type="chain" id="PRO_5008581044" evidence="2">
    <location>
        <begin position="20"/>
        <end position="207"/>
    </location>
</feature>